<sequence>MTALKKLWQQYQSVIAYLFFGGLTTVINIGVFFLLTIPLHVNYQVSNVIAWFLSVLVAYLTNKVWVFGSKYSTVGAFFREMGSFFFFRILTLAIDALILYVGISLLRGNVLIVKIIDQLVVVVVNYFFSKWFVFRNEKQMSDAATSLDHKD</sequence>
<evidence type="ECO:0000313" key="11">
    <source>
        <dbReference type="Proteomes" id="UP000321429"/>
    </source>
</evidence>
<evidence type="ECO:0000313" key="9">
    <source>
        <dbReference type="EMBL" id="KRN95306.1"/>
    </source>
</evidence>
<evidence type="ECO:0000256" key="2">
    <source>
        <dbReference type="ARBA" id="ARBA00009399"/>
    </source>
</evidence>
<evidence type="ECO:0000256" key="4">
    <source>
        <dbReference type="ARBA" id="ARBA00022989"/>
    </source>
</evidence>
<dbReference type="RefSeq" id="WP_057810906.1">
    <property type="nucleotide sequence ID" value="NZ_BJUD01000007.1"/>
</dbReference>
<feature type="transmembrane region" description="Helical" evidence="6">
    <location>
        <begin position="82"/>
        <end position="103"/>
    </location>
</feature>
<reference evidence="9 10" key="1">
    <citation type="journal article" date="2015" name="Genome Announc.">
        <title>Expanding the biotechnology potential of lactobacilli through comparative genomics of 213 strains and associated genera.</title>
        <authorList>
            <person name="Sun Z."/>
            <person name="Harris H.M."/>
            <person name="McCann A."/>
            <person name="Guo C."/>
            <person name="Argimon S."/>
            <person name="Zhang W."/>
            <person name="Yang X."/>
            <person name="Jeffery I.B."/>
            <person name="Cooney J.C."/>
            <person name="Kagawa T.F."/>
            <person name="Liu W."/>
            <person name="Song Y."/>
            <person name="Salvetti E."/>
            <person name="Wrobel A."/>
            <person name="Rasinkangas P."/>
            <person name="Parkhill J."/>
            <person name="Rea M.C."/>
            <person name="O'Sullivan O."/>
            <person name="Ritari J."/>
            <person name="Douillard F.P."/>
            <person name="Paul Ross R."/>
            <person name="Yang R."/>
            <person name="Briner A.E."/>
            <person name="Felis G.E."/>
            <person name="de Vos W.M."/>
            <person name="Barrangou R."/>
            <person name="Klaenhammer T.R."/>
            <person name="Caufield P.W."/>
            <person name="Cui Y."/>
            <person name="Zhang H."/>
            <person name="O'Toole P.W."/>
        </authorList>
    </citation>
    <scope>NUCLEOTIDE SEQUENCE [LARGE SCALE GENOMIC DNA]</scope>
    <source>
        <strain evidence="9 10">DSM 22696</strain>
    </source>
</reference>
<dbReference type="GO" id="GO:0005886">
    <property type="term" value="C:plasma membrane"/>
    <property type="evidence" value="ECO:0007669"/>
    <property type="project" value="TreeGrafter"/>
</dbReference>
<protein>
    <submittedName>
        <fullName evidence="8">Membrane protein</fullName>
    </submittedName>
    <submittedName>
        <fullName evidence="9">Teichoic acid glycosylation protein</fullName>
    </submittedName>
</protein>
<comment type="similarity">
    <text evidence="2">Belongs to the GtrA family.</text>
</comment>
<keyword evidence="4 6" id="KW-1133">Transmembrane helix</keyword>
<keyword evidence="3 6" id="KW-0812">Transmembrane</keyword>
<evidence type="ECO:0000313" key="10">
    <source>
        <dbReference type="Proteomes" id="UP000051139"/>
    </source>
</evidence>
<dbReference type="PANTHER" id="PTHR38459:SF5">
    <property type="entry name" value="CELL WALL TEICHOIC ACID GLYCOSYLATION PROTEIN GTCA"/>
    <property type="match status" value="1"/>
</dbReference>
<dbReference type="EMBL" id="BJUD01000007">
    <property type="protein sequence ID" value="GEK28296.1"/>
    <property type="molecule type" value="Genomic_DNA"/>
</dbReference>
<feature type="transmembrane region" description="Helical" evidence="6">
    <location>
        <begin position="14"/>
        <end position="37"/>
    </location>
</feature>
<accession>A0A0R2L811</accession>
<comment type="subcellular location">
    <subcellularLocation>
        <location evidence="1">Membrane</location>
        <topology evidence="1">Multi-pass membrane protein</topology>
    </subcellularLocation>
</comment>
<evidence type="ECO:0000256" key="1">
    <source>
        <dbReference type="ARBA" id="ARBA00004141"/>
    </source>
</evidence>
<organism evidence="9 10">
    <name type="scientific">Furfurilactobacillus siliginis</name>
    <dbReference type="NCBI Taxonomy" id="348151"/>
    <lineage>
        <taxon>Bacteria</taxon>
        <taxon>Bacillati</taxon>
        <taxon>Bacillota</taxon>
        <taxon>Bacilli</taxon>
        <taxon>Lactobacillales</taxon>
        <taxon>Lactobacillaceae</taxon>
        <taxon>Furfurilactobacillus</taxon>
    </lineage>
</organism>
<feature type="transmembrane region" description="Helical" evidence="6">
    <location>
        <begin position="43"/>
        <end position="61"/>
    </location>
</feature>
<dbReference type="STRING" id="348151.IV55_GL000293"/>
<feature type="transmembrane region" description="Helical" evidence="6">
    <location>
        <begin position="109"/>
        <end position="128"/>
    </location>
</feature>
<dbReference type="AlphaFoldDB" id="A0A0R2L811"/>
<dbReference type="InterPro" id="IPR051401">
    <property type="entry name" value="GtrA_CellWall_Glycosyl"/>
</dbReference>
<evidence type="ECO:0000313" key="8">
    <source>
        <dbReference type="EMBL" id="GEK28296.1"/>
    </source>
</evidence>
<dbReference type="Proteomes" id="UP000321429">
    <property type="component" value="Unassembled WGS sequence"/>
</dbReference>
<evidence type="ECO:0000256" key="3">
    <source>
        <dbReference type="ARBA" id="ARBA00022692"/>
    </source>
</evidence>
<dbReference type="GO" id="GO:0000271">
    <property type="term" value="P:polysaccharide biosynthetic process"/>
    <property type="evidence" value="ECO:0007669"/>
    <property type="project" value="InterPro"/>
</dbReference>
<keyword evidence="5 6" id="KW-0472">Membrane</keyword>
<evidence type="ECO:0000256" key="6">
    <source>
        <dbReference type="SAM" id="Phobius"/>
    </source>
</evidence>
<evidence type="ECO:0000259" key="7">
    <source>
        <dbReference type="Pfam" id="PF04138"/>
    </source>
</evidence>
<dbReference type="Pfam" id="PF04138">
    <property type="entry name" value="GtrA_DPMS_TM"/>
    <property type="match status" value="1"/>
</dbReference>
<dbReference type="EMBL" id="JQCB01000010">
    <property type="protein sequence ID" value="KRN95306.1"/>
    <property type="molecule type" value="Genomic_DNA"/>
</dbReference>
<dbReference type="OrthoDB" id="361483at2"/>
<keyword evidence="10" id="KW-1185">Reference proteome</keyword>
<comment type="caution">
    <text evidence="9">The sequence shown here is derived from an EMBL/GenBank/DDBJ whole genome shotgun (WGS) entry which is preliminary data.</text>
</comment>
<dbReference type="PATRIC" id="fig|348151.3.peg.299"/>
<gene>
    <name evidence="9" type="ORF">IV55_GL000293</name>
    <name evidence="8" type="ORF">LSI01_06070</name>
</gene>
<feature type="domain" description="GtrA/DPMS transmembrane" evidence="7">
    <location>
        <begin position="17"/>
        <end position="134"/>
    </location>
</feature>
<reference evidence="8 11" key="2">
    <citation type="submission" date="2019-07" db="EMBL/GenBank/DDBJ databases">
        <title>Whole genome shotgun sequence of Lactobacillus siliginis NBRC 101315.</title>
        <authorList>
            <person name="Hosoyama A."/>
            <person name="Uohara A."/>
            <person name="Ohji S."/>
            <person name="Ichikawa N."/>
        </authorList>
    </citation>
    <scope>NUCLEOTIDE SEQUENCE [LARGE SCALE GENOMIC DNA]</scope>
    <source>
        <strain evidence="8 11">NBRC 101315</strain>
    </source>
</reference>
<dbReference type="PANTHER" id="PTHR38459">
    <property type="entry name" value="PROPHAGE BACTOPRENOL-LINKED GLUCOSE TRANSLOCASE HOMOLOG"/>
    <property type="match status" value="1"/>
</dbReference>
<dbReference type="InterPro" id="IPR007267">
    <property type="entry name" value="GtrA_DPMS_TM"/>
</dbReference>
<name>A0A0R2L811_9LACO</name>
<proteinExistence type="inferred from homology"/>
<evidence type="ECO:0000256" key="5">
    <source>
        <dbReference type="ARBA" id="ARBA00023136"/>
    </source>
</evidence>
<dbReference type="Proteomes" id="UP000051139">
    <property type="component" value="Unassembled WGS sequence"/>
</dbReference>